<keyword evidence="3 10" id="KW-0963">Cytoplasm</keyword>
<keyword evidence="8 10" id="KW-0030">Aminoacyl-tRNA synthetase</keyword>
<dbReference type="Pfam" id="PF05746">
    <property type="entry name" value="DALR_1"/>
    <property type="match status" value="1"/>
</dbReference>
<dbReference type="PRINTS" id="PR01045">
    <property type="entry name" value="TRNASYNTHGB"/>
</dbReference>
<keyword evidence="6 10" id="KW-0067">ATP-binding</keyword>
<dbReference type="GO" id="GO:0005829">
    <property type="term" value="C:cytosol"/>
    <property type="evidence" value="ECO:0007669"/>
    <property type="project" value="TreeGrafter"/>
</dbReference>
<dbReference type="GO" id="GO:0004820">
    <property type="term" value="F:glycine-tRNA ligase activity"/>
    <property type="evidence" value="ECO:0007669"/>
    <property type="project" value="UniProtKB-UniRule"/>
</dbReference>
<dbReference type="PANTHER" id="PTHR30075">
    <property type="entry name" value="GLYCYL-TRNA SYNTHETASE"/>
    <property type="match status" value="1"/>
</dbReference>
<dbReference type="GO" id="GO:0006426">
    <property type="term" value="P:glycyl-tRNA aminoacylation"/>
    <property type="evidence" value="ECO:0007669"/>
    <property type="project" value="UniProtKB-UniRule"/>
</dbReference>
<evidence type="ECO:0000256" key="1">
    <source>
        <dbReference type="ARBA" id="ARBA00004496"/>
    </source>
</evidence>
<dbReference type="Proteomes" id="UP000193006">
    <property type="component" value="Chromosome"/>
</dbReference>
<protein>
    <recommendedName>
        <fullName evidence="10">Glycine--tRNA ligase beta subunit</fullName>
        <ecNumber evidence="10">6.1.1.14</ecNumber>
    </recommendedName>
    <alternativeName>
        <fullName evidence="10">Glycyl-tRNA synthetase beta subunit</fullName>
        <shortName evidence="10">GlyRS</shortName>
    </alternativeName>
</protein>
<keyword evidence="7 10" id="KW-0648">Protein biosynthesis</keyword>
<organism evidence="12 13">
    <name type="scientific">Halalkalibacter krulwichiae</name>
    <dbReference type="NCBI Taxonomy" id="199441"/>
    <lineage>
        <taxon>Bacteria</taxon>
        <taxon>Bacillati</taxon>
        <taxon>Bacillota</taxon>
        <taxon>Bacilli</taxon>
        <taxon>Bacillales</taxon>
        <taxon>Bacillaceae</taxon>
        <taxon>Halalkalibacter</taxon>
    </lineage>
</organism>
<keyword evidence="13" id="KW-1185">Reference proteome</keyword>
<keyword evidence="4 10" id="KW-0436">Ligase</keyword>
<dbReference type="NCBIfam" id="TIGR00211">
    <property type="entry name" value="glyS"/>
    <property type="match status" value="1"/>
</dbReference>
<evidence type="ECO:0000256" key="7">
    <source>
        <dbReference type="ARBA" id="ARBA00022917"/>
    </source>
</evidence>
<dbReference type="HAMAP" id="MF_00255">
    <property type="entry name" value="Gly_tRNA_synth_beta"/>
    <property type="match status" value="1"/>
</dbReference>
<gene>
    <name evidence="10 12" type="primary">glyS</name>
    <name evidence="12" type="ORF">BkAM31D_05420</name>
</gene>
<dbReference type="GO" id="GO:0004814">
    <property type="term" value="F:arginine-tRNA ligase activity"/>
    <property type="evidence" value="ECO:0007669"/>
    <property type="project" value="InterPro"/>
</dbReference>
<comment type="catalytic activity">
    <reaction evidence="9 10">
        <text>tRNA(Gly) + glycine + ATP = glycyl-tRNA(Gly) + AMP + diphosphate</text>
        <dbReference type="Rhea" id="RHEA:16013"/>
        <dbReference type="Rhea" id="RHEA-COMP:9664"/>
        <dbReference type="Rhea" id="RHEA-COMP:9683"/>
        <dbReference type="ChEBI" id="CHEBI:30616"/>
        <dbReference type="ChEBI" id="CHEBI:33019"/>
        <dbReference type="ChEBI" id="CHEBI:57305"/>
        <dbReference type="ChEBI" id="CHEBI:78442"/>
        <dbReference type="ChEBI" id="CHEBI:78522"/>
        <dbReference type="ChEBI" id="CHEBI:456215"/>
        <dbReference type="EC" id="6.1.1.14"/>
    </reaction>
</comment>
<dbReference type="KEGG" id="bkw:BkAM31D_05420"/>
<dbReference type="SUPFAM" id="SSF109604">
    <property type="entry name" value="HD-domain/PDEase-like"/>
    <property type="match status" value="1"/>
</dbReference>
<dbReference type="InterPro" id="IPR006194">
    <property type="entry name" value="Gly-tRNA-synth_heterodimer"/>
</dbReference>
<evidence type="ECO:0000256" key="4">
    <source>
        <dbReference type="ARBA" id="ARBA00022598"/>
    </source>
</evidence>
<dbReference type="GO" id="GO:0006420">
    <property type="term" value="P:arginyl-tRNA aminoacylation"/>
    <property type="evidence" value="ECO:0007669"/>
    <property type="project" value="InterPro"/>
</dbReference>
<evidence type="ECO:0000313" key="13">
    <source>
        <dbReference type="Proteomes" id="UP000193006"/>
    </source>
</evidence>
<dbReference type="PROSITE" id="PS50861">
    <property type="entry name" value="AA_TRNA_LIGASE_II_GLYAB"/>
    <property type="match status" value="1"/>
</dbReference>
<dbReference type="EMBL" id="CP020814">
    <property type="protein sequence ID" value="ARK29339.1"/>
    <property type="molecule type" value="Genomic_DNA"/>
</dbReference>
<evidence type="ECO:0000256" key="5">
    <source>
        <dbReference type="ARBA" id="ARBA00022741"/>
    </source>
</evidence>
<proteinExistence type="inferred from homology"/>
<comment type="similarity">
    <text evidence="2 10">Belongs to the class-II aminoacyl-tRNA synthetase family.</text>
</comment>
<dbReference type="RefSeq" id="WP_066155410.1">
    <property type="nucleotide sequence ID" value="NZ_CP020814.1"/>
</dbReference>
<sequence>MANKDFLLEIGLEELPARFVTDSMNQLEEKVKAWLSAERLQYEGIEAFATPRRLAILINGLEQNQSDIEEEAKGPARKIAFDEEGNWSKAAVGFARGQGVNTDDLFFKEIKGVEYIFAKKFIKGKKTKELLPALKDIITSLHFPKNMRWGSNDLRFARPIRWLVALYGTEVVPFSITSIETGAKTYGHRFLGKEVEISEPKEYSLALLGQYVLVNPDERKIAIRNQIEAMTEGNGWIVPIDEDLLEEVTHLVEYPTALSGSFDEDFLTLPKEVLITSMREHQRYFPVENEKGELLPYFITVRNGDHQHLENVSKGNEKVLRARLSDAAFFYSEDQKLAINDALKRLEQIVYHEELGSIGDKVRRVGEGVNKLTELLLVDANTKQTASRIAEIGKFDLVTQMVYEFPELQGRMGEVYSELAGEPNEVAKGINEHYQPRFAGDNSPSTLAATIVSLAEKLDTIVTCFAIGLIPTGSQDPYALRRQAAGVVQMVKDYSLDVKVEQLLEISLEVAESRNLLKRETEEIKVDLIDFFRLRVKALLQEEGVQYDVIDAVLTNEIGHVPTIIKKALLISEVREQESFKKVVEALSRVTNISKKVTDKGEINPKLFEKNEENELYQLYIDLSSKVKQALKENNVQEAYDALASSEPVINQYFDHIMVMAEDEKLRNNRLNQMSALAEIIRSFAQFQAIVFA</sequence>
<dbReference type="PANTHER" id="PTHR30075:SF2">
    <property type="entry name" value="GLYCINE--TRNA LIGASE, CHLOROPLASTIC_MITOCHONDRIAL 2"/>
    <property type="match status" value="1"/>
</dbReference>
<comment type="subcellular location">
    <subcellularLocation>
        <location evidence="1 10">Cytoplasm</location>
    </subcellularLocation>
</comment>
<dbReference type="STRING" id="199441.BkAM31D_05420"/>
<evidence type="ECO:0000256" key="2">
    <source>
        <dbReference type="ARBA" id="ARBA00008226"/>
    </source>
</evidence>
<evidence type="ECO:0000259" key="11">
    <source>
        <dbReference type="Pfam" id="PF05746"/>
    </source>
</evidence>
<dbReference type="Pfam" id="PF02092">
    <property type="entry name" value="tRNA_synt_2f"/>
    <property type="match status" value="1"/>
</dbReference>
<dbReference type="EC" id="6.1.1.14" evidence="10"/>
<name>A0A1X9M7D6_9BACI</name>
<evidence type="ECO:0000313" key="12">
    <source>
        <dbReference type="EMBL" id="ARK29339.1"/>
    </source>
</evidence>
<keyword evidence="5 10" id="KW-0547">Nucleotide-binding</keyword>
<accession>A0A1X9M7D6</accession>
<evidence type="ECO:0000256" key="6">
    <source>
        <dbReference type="ARBA" id="ARBA00022840"/>
    </source>
</evidence>
<dbReference type="GO" id="GO:0005524">
    <property type="term" value="F:ATP binding"/>
    <property type="evidence" value="ECO:0007669"/>
    <property type="project" value="UniProtKB-UniRule"/>
</dbReference>
<evidence type="ECO:0000256" key="3">
    <source>
        <dbReference type="ARBA" id="ARBA00022490"/>
    </source>
</evidence>
<evidence type="ECO:0000256" key="10">
    <source>
        <dbReference type="HAMAP-Rule" id="MF_00255"/>
    </source>
</evidence>
<feature type="domain" description="DALR anticodon binding" evidence="11">
    <location>
        <begin position="585"/>
        <end position="683"/>
    </location>
</feature>
<dbReference type="InterPro" id="IPR008909">
    <property type="entry name" value="DALR_anticod-bd"/>
</dbReference>
<dbReference type="AlphaFoldDB" id="A0A1X9M7D6"/>
<reference evidence="12 13" key="1">
    <citation type="submission" date="2017-04" db="EMBL/GenBank/DDBJ databases">
        <title>Bacillus krulwichiae AM31D Genome sequencing and assembly.</title>
        <authorList>
            <person name="Krulwich T.A."/>
            <person name="Anastor L."/>
            <person name="Ehrlich R."/>
            <person name="Ehrlich G.D."/>
            <person name="Janto B."/>
        </authorList>
    </citation>
    <scope>NUCLEOTIDE SEQUENCE [LARGE SCALE GENOMIC DNA]</scope>
    <source>
        <strain evidence="12 13">AM31D</strain>
    </source>
</reference>
<dbReference type="InterPro" id="IPR015944">
    <property type="entry name" value="Gly-tRNA-synth_bsu"/>
</dbReference>
<evidence type="ECO:0000256" key="8">
    <source>
        <dbReference type="ARBA" id="ARBA00023146"/>
    </source>
</evidence>
<comment type="subunit">
    <text evidence="10">Tetramer of two alpha and two beta subunits.</text>
</comment>
<evidence type="ECO:0000256" key="9">
    <source>
        <dbReference type="ARBA" id="ARBA00047937"/>
    </source>
</evidence>